<keyword evidence="2" id="KW-1185">Reference proteome</keyword>
<name>A0A8J2K3S2_9HEXA</name>
<feature type="non-terminal residue" evidence="1">
    <location>
        <position position="1"/>
    </location>
</feature>
<protein>
    <submittedName>
        <fullName evidence="1">Uncharacterized protein</fullName>
    </submittedName>
</protein>
<comment type="caution">
    <text evidence="1">The sequence shown here is derived from an EMBL/GenBank/DDBJ whole genome shotgun (WGS) entry which is preliminary data.</text>
</comment>
<sequence length="42" mass="5153">TYYHLLYSERHRHNQDVKTSEILEYYCGARSNRYLLTETQIS</sequence>
<gene>
    <name evidence="1" type="ORF">AFUS01_LOCUS17840</name>
</gene>
<reference evidence="1" key="1">
    <citation type="submission" date="2021-06" db="EMBL/GenBank/DDBJ databases">
        <authorList>
            <person name="Hodson N. C."/>
            <person name="Mongue J. A."/>
            <person name="Jaron S. K."/>
        </authorList>
    </citation>
    <scope>NUCLEOTIDE SEQUENCE</scope>
</reference>
<dbReference type="EMBL" id="CAJVCH010173340">
    <property type="protein sequence ID" value="CAG7729103.1"/>
    <property type="molecule type" value="Genomic_DNA"/>
</dbReference>
<organism evidence="1 2">
    <name type="scientific">Allacma fusca</name>
    <dbReference type="NCBI Taxonomy" id="39272"/>
    <lineage>
        <taxon>Eukaryota</taxon>
        <taxon>Metazoa</taxon>
        <taxon>Ecdysozoa</taxon>
        <taxon>Arthropoda</taxon>
        <taxon>Hexapoda</taxon>
        <taxon>Collembola</taxon>
        <taxon>Symphypleona</taxon>
        <taxon>Sminthuridae</taxon>
        <taxon>Allacma</taxon>
    </lineage>
</organism>
<evidence type="ECO:0000313" key="2">
    <source>
        <dbReference type="Proteomes" id="UP000708208"/>
    </source>
</evidence>
<evidence type="ECO:0000313" key="1">
    <source>
        <dbReference type="EMBL" id="CAG7729103.1"/>
    </source>
</evidence>
<dbReference type="AlphaFoldDB" id="A0A8J2K3S2"/>
<proteinExistence type="predicted"/>
<dbReference type="Proteomes" id="UP000708208">
    <property type="component" value="Unassembled WGS sequence"/>
</dbReference>
<accession>A0A8J2K3S2</accession>